<dbReference type="FunFam" id="3.80.10.10:FF:000111">
    <property type="entry name" value="LRR receptor-like serine/threonine-protein kinase ERECTA"/>
    <property type="match status" value="1"/>
</dbReference>
<reference evidence="12 13" key="1">
    <citation type="journal article" date="2019" name="Genome Biol. Evol.">
        <title>Insights into the evolution of the New World diploid cottons (Gossypium, subgenus Houzingenia) based on genome sequencing.</title>
        <authorList>
            <person name="Grover C.E."/>
            <person name="Arick M.A. 2nd"/>
            <person name="Thrash A."/>
            <person name="Conover J.L."/>
            <person name="Sanders W.S."/>
            <person name="Peterson D.G."/>
            <person name="Frelichowski J.E."/>
            <person name="Scheffler J.A."/>
            <person name="Scheffler B.E."/>
            <person name="Wendel J.F."/>
        </authorList>
    </citation>
    <scope>NUCLEOTIDE SEQUENCE [LARGE SCALE GENOMIC DNA]</scope>
    <source>
        <strain evidence="12">6</strain>
        <tissue evidence="12">Leaf</tissue>
    </source>
</reference>
<evidence type="ECO:0000256" key="8">
    <source>
        <dbReference type="ARBA" id="ARBA00023136"/>
    </source>
</evidence>
<sequence>HVGDFLQSANFFSISNNNFHGSIPRSICNSSALKVLDLSNNSLRGPIPQCLFQMNVSLGVLNLGRNNLSGIISDTFSESCQLQTLHLNQNRLEGKVPKSLANCKMLEVLDIGNNLINGSFPCHLTSIAMLRVLVLKSNNFSGHIDFSGDNSGWKMLQIFDLASNNFSGKLHLTCLGTWDAMQPNRDKNQSELKDLRFEGEALDPFYYQDSIIVTIKGLELELVKILTIFTTIDISCNNFEGPIPEVIGTFKALYGLNFSHNAFSGPIPVFFGNLRELESVDLSSNSLHGEIPLQLANLNFLSFLNVSNNKLVGPIPTSTQLQSFSEASFENNAGLCGPPLKATCGLPTENPSDARSTIDWNYISAETGFWFGFLVSATLILWKRWRKWYFERMDRALSWLFPCLPLETRKHGRRATRNQRRH</sequence>
<evidence type="ECO:0000313" key="13">
    <source>
        <dbReference type="Proteomes" id="UP000593575"/>
    </source>
</evidence>
<dbReference type="FunFam" id="3.80.10.10:FF:000041">
    <property type="entry name" value="LRR receptor-like serine/threonine-protein kinase ERECTA"/>
    <property type="match status" value="1"/>
</dbReference>
<evidence type="ECO:0000256" key="7">
    <source>
        <dbReference type="ARBA" id="ARBA00022989"/>
    </source>
</evidence>
<feature type="non-terminal residue" evidence="12">
    <location>
        <position position="1"/>
    </location>
</feature>
<evidence type="ECO:0000256" key="6">
    <source>
        <dbReference type="ARBA" id="ARBA00022737"/>
    </source>
</evidence>
<dbReference type="PRINTS" id="PR00019">
    <property type="entry name" value="LEURICHRPT"/>
</dbReference>
<organism evidence="12 13">
    <name type="scientific">Gossypium armourianum</name>
    <dbReference type="NCBI Taxonomy" id="34283"/>
    <lineage>
        <taxon>Eukaryota</taxon>
        <taxon>Viridiplantae</taxon>
        <taxon>Streptophyta</taxon>
        <taxon>Embryophyta</taxon>
        <taxon>Tracheophyta</taxon>
        <taxon>Spermatophyta</taxon>
        <taxon>Magnoliopsida</taxon>
        <taxon>eudicotyledons</taxon>
        <taxon>Gunneridae</taxon>
        <taxon>Pentapetalae</taxon>
        <taxon>rosids</taxon>
        <taxon>malvids</taxon>
        <taxon>Malvales</taxon>
        <taxon>Malvaceae</taxon>
        <taxon>Malvoideae</taxon>
        <taxon>Gossypium</taxon>
    </lineage>
</organism>
<comment type="subcellular location">
    <subcellularLocation>
        <location evidence="1">Membrane</location>
        <topology evidence="1">Single-pass type I membrane protein</topology>
    </subcellularLocation>
</comment>
<evidence type="ECO:0000256" key="3">
    <source>
        <dbReference type="ARBA" id="ARBA00022614"/>
    </source>
</evidence>
<keyword evidence="4 11" id="KW-0812">Transmembrane</keyword>
<evidence type="ECO:0000256" key="2">
    <source>
        <dbReference type="ARBA" id="ARBA00009592"/>
    </source>
</evidence>
<evidence type="ECO:0008006" key="14">
    <source>
        <dbReference type="Google" id="ProtNLM"/>
    </source>
</evidence>
<keyword evidence="5" id="KW-0732">Signal</keyword>
<feature type="transmembrane region" description="Helical" evidence="11">
    <location>
        <begin position="360"/>
        <end position="382"/>
    </location>
</feature>
<keyword evidence="8 11" id="KW-0472">Membrane</keyword>
<evidence type="ECO:0000256" key="4">
    <source>
        <dbReference type="ARBA" id="ARBA00022692"/>
    </source>
</evidence>
<comment type="similarity">
    <text evidence="2">Belongs to the RLP family.</text>
</comment>
<protein>
    <recommendedName>
        <fullName evidence="14">Receptor-like protein 12</fullName>
    </recommendedName>
</protein>
<gene>
    <name evidence="12" type="ORF">Goarm_020952</name>
</gene>
<evidence type="ECO:0000256" key="10">
    <source>
        <dbReference type="ARBA" id="ARBA00023180"/>
    </source>
</evidence>
<evidence type="ECO:0000256" key="1">
    <source>
        <dbReference type="ARBA" id="ARBA00004479"/>
    </source>
</evidence>
<evidence type="ECO:0000256" key="9">
    <source>
        <dbReference type="ARBA" id="ARBA00023170"/>
    </source>
</evidence>
<dbReference type="PANTHER" id="PTHR48061">
    <property type="entry name" value="LEUCINE-RICH REPEAT RECEPTOR PROTEIN KINASE EMS1-LIKE-RELATED"/>
    <property type="match status" value="1"/>
</dbReference>
<evidence type="ECO:0000256" key="11">
    <source>
        <dbReference type="SAM" id="Phobius"/>
    </source>
</evidence>
<dbReference type="GO" id="GO:0016020">
    <property type="term" value="C:membrane"/>
    <property type="evidence" value="ECO:0007669"/>
    <property type="project" value="UniProtKB-SubCell"/>
</dbReference>
<dbReference type="Pfam" id="PF13855">
    <property type="entry name" value="LRR_8"/>
    <property type="match status" value="1"/>
</dbReference>
<dbReference type="PANTHER" id="PTHR48061:SF20">
    <property type="entry name" value="LEUCINE-RICH REPEAT RECEPTOR PROTEIN KINASE MSP1-LIKE"/>
    <property type="match status" value="1"/>
</dbReference>
<dbReference type="Pfam" id="PF00560">
    <property type="entry name" value="LRR_1"/>
    <property type="match status" value="5"/>
</dbReference>
<keyword evidence="10" id="KW-0325">Glycoprotein</keyword>
<comment type="caution">
    <text evidence="12">The sequence shown here is derived from an EMBL/GenBank/DDBJ whole genome shotgun (WGS) entry which is preliminary data.</text>
</comment>
<keyword evidence="9" id="KW-0675">Receptor</keyword>
<dbReference type="Proteomes" id="UP000593575">
    <property type="component" value="Unassembled WGS sequence"/>
</dbReference>
<keyword evidence="13" id="KW-1185">Reference proteome</keyword>
<accession>A0A7J9IRN6</accession>
<dbReference type="SUPFAM" id="SSF52058">
    <property type="entry name" value="L domain-like"/>
    <property type="match status" value="1"/>
</dbReference>
<dbReference type="InterPro" id="IPR046956">
    <property type="entry name" value="RLP23-like"/>
</dbReference>
<dbReference type="AlphaFoldDB" id="A0A7J9IRN6"/>
<proteinExistence type="inferred from homology"/>
<evidence type="ECO:0000313" key="12">
    <source>
        <dbReference type="EMBL" id="MBA0824274.1"/>
    </source>
</evidence>
<dbReference type="Gene3D" id="3.80.10.10">
    <property type="entry name" value="Ribonuclease Inhibitor"/>
    <property type="match status" value="1"/>
</dbReference>
<keyword evidence="7 11" id="KW-1133">Transmembrane helix</keyword>
<evidence type="ECO:0000256" key="5">
    <source>
        <dbReference type="ARBA" id="ARBA00022729"/>
    </source>
</evidence>
<dbReference type="InterPro" id="IPR032675">
    <property type="entry name" value="LRR_dom_sf"/>
</dbReference>
<keyword evidence="3" id="KW-0433">Leucine-rich repeat</keyword>
<dbReference type="InterPro" id="IPR001611">
    <property type="entry name" value="Leu-rich_rpt"/>
</dbReference>
<name>A0A7J9IRN6_9ROSI</name>
<dbReference type="EMBL" id="JABFAE010000002">
    <property type="protein sequence ID" value="MBA0824274.1"/>
    <property type="molecule type" value="Genomic_DNA"/>
</dbReference>
<keyword evidence="6" id="KW-0677">Repeat</keyword>